<comment type="similarity">
    <text evidence="1 7">Belongs to the methylthioribose kinase family.</text>
</comment>
<keyword evidence="7" id="KW-0486">Methionine biosynthesis</keyword>
<evidence type="ECO:0000313" key="9">
    <source>
        <dbReference type="EMBL" id="MDR7071960.1"/>
    </source>
</evidence>
<dbReference type="EMBL" id="JAVDWA010000001">
    <property type="protein sequence ID" value="MDR7071960.1"/>
    <property type="molecule type" value="Genomic_DNA"/>
</dbReference>
<gene>
    <name evidence="7" type="primary">mtnK</name>
    <name evidence="9" type="ORF">J2X07_000935</name>
</gene>
<evidence type="ECO:0000256" key="1">
    <source>
        <dbReference type="ARBA" id="ARBA00010165"/>
    </source>
</evidence>
<dbReference type="InterPro" id="IPR002575">
    <property type="entry name" value="Aminoglycoside_PTrfase"/>
</dbReference>
<keyword evidence="10" id="KW-1185">Reference proteome</keyword>
<keyword evidence="3 7" id="KW-0808">Transferase</keyword>
<dbReference type="NCBIfam" id="TIGR01767">
    <property type="entry name" value="MTRK"/>
    <property type="match status" value="1"/>
</dbReference>
<feature type="binding site" evidence="7">
    <location>
        <position position="235"/>
    </location>
    <ligand>
        <name>substrate</name>
    </ligand>
</feature>
<dbReference type="PIRSF" id="PIRSF031134">
    <property type="entry name" value="MTRK"/>
    <property type="match status" value="1"/>
</dbReference>
<evidence type="ECO:0000256" key="5">
    <source>
        <dbReference type="ARBA" id="ARBA00022777"/>
    </source>
</evidence>
<evidence type="ECO:0000313" key="10">
    <source>
        <dbReference type="Proteomes" id="UP001258181"/>
    </source>
</evidence>
<reference evidence="9 10" key="1">
    <citation type="submission" date="2023-07" db="EMBL/GenBank/DDBJ databases">
        <title>Sorghum-associated microbial communities from plants grown in Nebraska, USA.</title>
        <authorList>
            <person name="Schachtman D."/>
        </authorList>
    </citation>
    <scope>NUCLEOTIDE SEQUENCE [LARGE SCALE GENOMIC DNA]</scope>
    <source>
        <strain evidence="9 10">BE211</strain>
    </source>
</reference>
<dbReference type="RefSeq" id="WP_310256986.1">
    <property type="nucleotide sequence ID" value="NZ_JAVDWA010000001.1"/>
</dbReference>
<sequence>MSIQLERTYEPLTELNVIEVIRELNYFLLEQENELVVNEIGDGNLNLVFHIEHPATKRALIVKQALPYAKVVGESWPLTLDRARIESEALLTEAESVPHLVPKVFKTDRTLAVTVMEDLSDHTILRKALIEGSTYPKLAEDIGTFSASTAFYSSDFHLHPFEKKEQVAKFTNPELCKITEDLVFTDPFFDHDTNDFPEELIDSVEKLWNDEELLRNAAQLKYSFLTRAEVLLHGDLHTGSIFITENSTKVIDPEFAFYGPAGFDLGHFFANLALNHLSQNAHAKEPFNRESLQNYLLETISNTWDTFENTFSDLWHEKAAGPFSKTNGVLKDFLQQTFQDSIGFAGCEIIRRTIGLAHVADLDSIENKEVQLYYKKKALELGSKLIKKRSSFTTITQLTDTIRGA</sequence>
<dbReference type="EC" id="2.7.1.100" evidence="7"/>
<comment type="function">
    <text evidence="7">Catalyzes the phosphorylation of methylthioribose into methylthioribose-1-phosphate.</text>
</comment>
<comment type="subunit">
    <text evidence="2 7">Homodimer.</text>
</comment>
<protein>
    <recommendedName>
        <fullName evidence="7">Methylthioribose kinase</fullName>
        <shortName evidence="7">MTR kinase</shortName>
        <ecNumber evidence="7">2.7.1.100</ecNumber>
    </recommendedName>
</protein>
<evidence type="ECO:0000256" key="7">
    <source>
        <dbReference type="HAMAP-Rule" id="MF_01683"/>
    </source>
</evidence>
<feature type="binding site" evidence="7">
    <location>
        <position position="46"/>
    </location>
    <ligand>
        <name>ATP</name>
        <dbReference type="ChEBI" id="CHEBI:30616"/>
    </ligand>
</feature>
<dbReference type="Proteomes" id="UP001258181">
    <property type="component" value="Unassembled WGS sequence"/>
</dbReference>
<dbReference type="Pfam" id="PF01636">
    <property type="entry name" value="APH"/>
    <property type="match status" value="1"/>
</dbReference>
<evidence type="ECO:0000256" key="6">
    <source>
        <dbReference type="ARBA" id="ARBA00022840"/>
    </source>
</evidence>
<accession>A0ABU1TXR9</accession>
<comment type="caution">
    <text evidence="9">The sequence shown here is derived from an EMBL/GenBank/DDBJ whole genome shotgun (WGS) entry which is preliminary data.</text>
</comment>
<dbReference type="Gene3D" id="3.90.1200.10">
    <property type="match status" value="1"/>
</dbReference>
<dbReference type="InterPro" id="IPR011009">
    <property type="entry name" value="Kinase-like_dom_sf"/>
</dbReference>
<dbReference type="InterPro" id="IPR009212">
    <property type="entry name" value="Methylthioribose_kinase"/>
</dbReference>
<feature type="binding site" evidence="7">
    <location>
        <begin position="117"/>
        <end position="119"/>
    </location>
    <ligand>
        <name>ATP</name>
        <dbReference type="ChEBI" id="CHEBI:30616"/>
    </ligand>
</feature>
<feature type="binding site" evidence="7">
    <location>
        <position position="63"/>
    </location>
    <ligand>
        <name>ATP</name>
        <dbReference type="ChEBI" id="CHEBI:30616"/>
    </ligand>
</feature>
<keyword evidence="4 7" id="KW-0547">Nucleotide-binding</keyword>
<evidence type="ECO:0000256" key="3">
    <source>
        <dbReference type="ARBA" id="ARBA00022679"/>
    </source>
</evidence>
<evidence type="ECO:0000256" key="2">
    <source>
        <dbReference type="ARBA" id="ARBA00011738"/>
    </source>
</evidence>
<organism evidence="9 10">
    <name type="scientific">Fictibacillus barbaricus</name>
    <dbReference type="NCBI Taxonomy" id="182136"/>
    <lineage>
        <taxon>Bacteria</taxon>
        <taxon>Bacillati</taxon>
        <taxon>Bacillota</taxon>
        <taxon>Bacilli</taxon>
        <taxon>Bacillales</taxon>
        <taxon>Fictibacillaceae</taxon>
        <taxon>Fictibacillus</taxon>
    </lineage>
</organism>
<dbReference type="Gene3D" id="3.30.200.20">
    <property type="entry name" value="Phosphorylase Kinase, domain 1"/>
    <property type="match status" value="1"/>
</dbReference>
<keyword evidence="6 7" id="KW-0067">ATP-binding</keyword>
<feature type="binding site" evidence="7">
    <location>
        <position position="351"/>
    </location>
    <ligand>
        <name>substrate</name>
    </ligand>
</feature>
<keyword evidence="5 7" id="KW-0418">Kinase</keyword>
<feature type="domain" description="Aminoglycoside phosphotransferase" evidence="8">
    <location>
        <begin position="38"/>
        <end position="270"/>
    </location>
</feature>
<dbReference type="SUPFAM" id="SSF56112">
    <property type="entry name" value="Protein kinase-like (PK-like)"/>
    <property type="match status" value="1"/>
</dbReference>
<feature type="binding site" evidence="7">
    <location>
        <begin position="252"/>
        <end position="254"/>
    </location>
    <ligand>
        <name>ATP</name>
        <dbReference type="ChEBI" id="CHEBI:30616"/>
    </ligand>
</feature>
<comment type="catalytic activity">
    <reaction evidence="7">
        <text>5-(methylsulfanyl)-D-ribose + ATP = 5-(methylsulfanyl)-alpha-D-ribose 1-phosphate + ADP + H(+)</text>
        <dbReference type="Rhea" id="RHEA:22312"/>
        <dbReference type="ChEBI" id="CHEBI:15378"/>
        <dbReference type="ChEBI" id="CHEBI:30616"/>
        <dbReference type="ChEBI" id="CHEBI:58533"/>
        <dbReference type="ChEBI" id="CHEBI:78440"/>
        <dbReference type="ChEBI" id="CHEBI:456216"/>
        <dbReference type="EC" id="2.7.1.100"/>
    </reaction>
</comment>
<keyword evidence="7" id="KW-0028">Amino-acid biosynthesis</keyword>
<evidence type="ECO:0000259" key="8">
    <source>
        <dbReference type="Pfam" id="PF01636"/>
    </source>
</evidence>
<name>A0ABU1TXR9_9BACL</name>
<evidence type="ECO:0000256" key="4">
    <source>
        <dbReference type="ARBA" id="ARBA00022741"/>
    </source>
</evidence>
<dbReference type="GO" id="GO:0046522">
    <property type="term" value="F:S-methyl-5-thioribose kinase activity"/>
    <property type="evidence" value="ECO:0007669"/>
    <property type="project" value="UniProtKB-EC"/>
</dbReference>
<dbReference type="HAMAP" id="MF_01683">
    <property type="entry name" value="Salvage_MtnK"/>
    <property type="match status" value="1"/>
</dbReference>
<comment type="pathway">
    <text evidence="7">Amino-acid biosynthesis; L-methionine biosynthesis via salvage pathway; S-methyl-5-thio-alpha-D-ribose 1-phosphate from S-methyl-5'-thioadenosine (hydrolase route): step 2/2.</text>
</comment>
<proteinExistence type="inferred from homology"/>
<dbReference type="PANTHER" id="PTHR34273">
    <property type="entry name" value="METHYLTHIORIBOSE KINASE"/>
    <property type="match status" value="1"/>
</dbReference>
<dbReference type="PANTHER" id="PTHR34273:SF2">
    <property type="entry name" value="METHYLTHIORIBOSE KINASE"/>
    <property type="match status" value="1"/>
</dbReference>